<feature type="region of interest" description="Disordered" evidence="3">
    <location>
        <begin position="1"/>
        <end position="39"/>
    </location>
</feature>
<dbReference type="PANTHER" id="PTHR12203:SF35">
    <property type="entry name" value="PROTEIN O-GLUCOSYLTRANSFERASE 1"/>
    <property type="match status" value="1"/>
</dbReference>
<reference evidence="5 6" key="1">
    <citation type="journal article" date="2015" name="Genome Biol. Evol.">
        <title>Comparative Genomics of a Bacterivorous Green Alga Reveals Evolutionary Causalities and Consequences of Phago-Mixotrophic Mode of Nutrition.</title>
        <authorList>
            <person name="Burns J.A."/>
            <person name="Paasch A."/>
            <person name="Narechania A."/>
            <person name="Kim E."/>
        </authorList>
    </citation>
    <scope>NUCLEOTIDE SEQUENCE [LARGE SCALE GENOMIC DNA]</scope>
    <source>
        <strain evidence="5 6">PLY_AMNH</strain>
    </source>
</reference>
<comment type="similarity">
    <text evidence="1">Belongs to the glycosyltransferase 90 family.</text>
</comment>
<dbReference type="EMBL" id="LGRX02035740">
    <property type="protein sequence ID" value="KAK3233350.1"/>
    <property type="molecule type" value="Genomic_DNA"/>
</dbReference>
<dbReference type="Proteomes" id="UP001190700">
    <property type="component" value="Unassembled WGS sequence"/>
</dbReference>
<name>A0AAE0ENV2_9CHLO</name>
<evidence type="ECO:0000256" key="2">
    <source>
        <dbReference type="ARBA" id="ARBA00022679"/>
    </source>
</evidence>
<dbReference type="InterPro" id="IPR051091">
    <property type="entry name" value="O-Glucosyltr/Glycosyltrsf_90"/>
</dbReference>
<protein>
    <recommendedName>
        <fullName evidence="4">Glycosyl transferase CAP10 domain-containing protein</fullName>
    </recommendedName>
</protein>
<keyword evidence="2" id="KW-0808">Transferase</keyword>
<accession>A0AAE0ENV2</accession>
<sequence>MFAREKASLGCEESEPQSLSIPSSGELKPNNLAPSLSPSEAQTYDFNADLARGTSKKLRKGISPRYYRNTTGLYLTNSTGLFLIQPAEFNPWRSVRLPNETFKEDTIDEERARMKDKLPRRLPENRVGMLGTPYTPCQLKPKHLLLALQCPKSQVHASTWLAPWRLAGLQDASLRAFEAEYCNTPEGKLAGCSLVCVRDGLPLVRTYSGTATANQTQALSFVYSFLMKVKVLKDFCFFVNPSAAPVAAKHSNAPVLSQTTTDAHEDIPVPVWSVLAQLLNEYSTPQQPIAFWTKRAPKVVWRGVSTLPPRQALVGLSKRYPDFVDAAFAQGEGVTLHQDLPPSLPRSGHALDPKDFMKYFGPSVAQMPLHFQFDRYRYHMSIEGASITDRLHLQLLRSRGAVFLQHSQYKQFFQPLLREYQHYIPVQSALLDLTGKVRWARKNNKQAYGIAERGYRIGQSYLSVEALYCYMGTLLHGLSMVSRVNVAGFMGNGENFTKLEEIVMSKWNTAWKAAANHTQECARYQALLD</sequence>
<keyword evidence="6" id="KW-1185">Reference proteome</keyword>
<comment type="caution">
    <text evidence="5">The sequence shown here is derived from an EMBL/GenBank/DDBJ whole genome shotgun (WGS) entry which is preliminary data.</text>
</comment>
<organism evidence="5 6">
    <name type="scientific">Cymbomonas tetramitiformis</name>
    <dbReference type="NCBI Taxonomy" id="36881"/>
    <lineage>
        <taxon>Eukaryota</taxon>
        <taxon>Viridiplantae</taxon>
        <taxon>Chlorophyta</taxon>
        <taxon>Pyramimonadophyceae</taxon>
        <taxon>Pyramimonadales</taxon>
        <taxon>Pyramimonadaceae</taxon>
        <taxon>Cymbomonas</taxon>
    </lineage>
</organism>
<feature type="domain" description="Glycosyl transferase CAP10" evidence="4">
    <location>
        <begin position="231"/>
        <end position="480"/>
    </location>
</feature>
<dbReference type="InterPro" id="IPR006598">
    <property type="entry name" value="CAP10"/>
</dbReference>
<dbReference type="SMART" id="SM00672">
    <property type="entry name" value="CAP10"/>
    <property type="match status" value="1"/>
</dbReference>
<gene>
    <name evidence="5" type="ORF">CYMTET_56343</name>
</gene>
<evidence type="ECO:0000256" key="3">
    <source>
        <dbReference type="SAM" id="MobiDB-lite"/>
    </source>
</evidence>
<evidence type="ECO:0000256" key="1">
    <source>
        <dbReference type="ARBA" id="ARBA00010118"/>
    </source>
</evidence>
<proteinExistence type="inferred from homology"/>
<dbReference type="AlphaFoldDB" id="A0AAE0ENV2"/>
<dbReference type="GO" id="GO:0016740">
    <property type="term" value="F:transferase activity"/>
    <property type="evidence" value="ECO:0007669"/>
    <property type="project" value="UniProtKB-KW"/>
</dbReference>
<dbReference type="Pfam" id="PF05686">
    <property type="entry name" value="Glyco_transf_90"/>
    <property type="match status" value="1"/>
</dbReference>
<evidence type="ECO:0000313" key="6">
    <source>
        <dbReference type="Proteomes" id="UP001190700"/>
    </source>
</evidence>
<dbReference type="PANTHER" id="PTHR12203">
    <property type="entry name" value="KDEL LYS-ASP-GLU-LEU CONTAINING - RELATED"/>
    <property type="match status" value="1"/>
</dbReference>
<evidence type="ECO:0000313" key="5">
    <source>
        <dbReference type="EMBL" id="KAK3233350.1"/>
    </source>
</evidence>
<evidence type="ECO:0000259" key="4">
    <source>
        <dbReference type="SMART" id="SM00672"/>
    </source>
</evidence>